<keyword evidence="3 6" id="KW-0812">Transmembrane</keyword>
<protein>
    <submittedName>
        <fullName evidence="8">Type II secretion system F family protein</fullName>
    </submittedName>
</protein>
<name>A0ABP7TR68_9SPHN</name>
<keyword evidence="9" id="KW-1185">Reference proteome</keyword>
<dbReference type="PANTHER" id="PTHR35007:SF2">
    <property type="entry name" value="PILUS ASSEMBLE PROTEIN"/>
    <property type="match status" value="1"/>
</dbReference>
<feature type="domain" description="Type II secretion system protein GspF" evidence="7">
    <location>
        <begin position="178"/>
        <end position="306"/>
    </location>
</feature>
<gene>
    <name evidence="8" type="ORF">GCM10022281_06510</name>
</gene>
<comment type="caution">
    <text evidence="8">The sequence shown here is derived from an EMBL/GenBank/DDBJ whole genome shotgun (WGS) entry which is preliminary data.</text>
</comment>
<organism evidence="8 9">
    <name type="scientific">Sphingomonas rosea</name>
    <dbReference type="NCBI Taxonomy" id="335605"/>
    <lineage>
        <taxon>Bacteria</taxon>
        <taxon>Pseudomonadati</taxon>
        <taxon>Pseudomonadota</taxon>
        <taxon>Alphaproteobacteria</taxon>
        <taxon>Sphingomonadales</taxon>
        <taxon>Sphingomonadaceae</taxon>
        <taxon>Sphingomonas</taxon>
    </lineage>
</organism>
<evidence type="ECO:0000256" key="4">
    <source>
        <dbReference type="ARBA" id="ARBA00022989"/>
    </source>
</evidence>
<dbReference type="RefSeq" id="WP_344695569.1">
    <property type="nucleotide sequence ID" value="NZ_BAABBR010000001.1"/>
</dbReference>
<evidence type="ECO:0000313" key="8">
    <source>
        <dbReference type="EMBL" id="GAA4029989.1"/>
    </source>
</evidence>
<evidence type="ECO:0000256" key="6">
    <source>
        <dbReference type="SAM" id="Phobius"/>
    </source>
</evidence>
<evidence type="ECO:0000256" key="1">
    <source>
        <dbReference type="ARBA" id="ARBA00004651"/>
    </source>
</evidence>
<sequence>MSELLVDNSLARLSLLLLLFVIVVGGAFTLFNLVVARNQARQRLVVGSAGIEETVRVGSLRSDRTEGMWAKLVDAIEKSGLSLTDTKDQELRKRMVAAGFTSPVAPRVYTLVRLSLVLLLPSLVLLIHYVRGDGTGLISLYVQAMVAALAGLYFPAVFVRAKADRRQQELVNGFPDALDLMLVCVEAGLGLEAAFAKVGQEMVQSHPLIAEQLGTVVLELRAGRSREEALRRLADRAGVDEIRAFATLLIQSTKLGSSVGQTLRIYAAEMREKRRMRAEEKAHRLPVLISIPLVACMLPVMIGVLMLPAFIRVIRTILPAMAAGAGN</sequence>
<dbReference type="InterPro" id="IPR018076">
    <property type="entry name" value="T2SS_GspF_dom"/>
</dbReference>
<proteinExistence type="predicted"/>
<dbReference type="Pfam" id="PF00482">
    <property type="entry name" value="T2SSF"/>
    <property type="match status" value="1"/>
</dbReference>
<feature type="transmembrane region" description="Helical" evidence="6">
    <location>
        <begin position="111"/>
        <end position="130"/>
    </location>
</feature>
<feature type="transmembrane region" description="Helical" evidence="6">
    <location>
        <begin position="285"/>
        <end position="311"/>
    </location>
</feature>
<keyword evidence="2" id="KW-1003">Cell membrane</keyword>
<feature type="transmembrane region" description="Helical" evidence="6">
    <location>
        <begin position="12"/>
        <end position="35"/>
    </location>
</feature>
<reference evidence="9" key="1">
    <citation type="journal article" date="2019" name="Int. J. Syst. Evol. Microbiol.">
        <title>The Global Catalogue of Microorganisms (GCM) 10K type strain sequencing project: providing services to taxonomists for standard genome sequencing and annotation.</title>
        <authorList>
            <consortium name="The Broad Institute Genomics Platform"/>
            <consortium name="The Broad Institute Genome Sequencing Center for Infectious Disease"/>
            <person name="Wu L."/>
            <person name="Ma J."/>
        </authorList>
    </citation>
    <scope>NUCLEOTIDE SEQUENCE [LARGE SCALE GENOMIC DNA]</scope>
    <source>
        <strain evidence="9">JCM 17564</strain>
    </source>
</reference>
<dbReference type="Proteomes" id="UP001424459">
    <property type="component" value="Unassembled WGS sequence"/>
</dbReference>
<evidence type="ECO:0000256" key="5">
    <source>
        <dbReference type="ARBA" id="ARBA00023136"/>
    </source>
</evidence>
<accession>A0ABP7TR68</accession>
<feature type="transmembrane region" description="Helical" evidence="6">
    <location>
        <begin position="136"/>
        <end position="159"/>
    </location>
</feature>
<evidence type="ECO:0000259" key="7">
    <source>
        <dbReference type="Pfam" id="PF00482"/>
    </source>
</evidence>
<evidence type="ECO:0000256" key="2">
    <source>
        <dbReference type="ARBA" id="ARBA00022475"/>
    </source>
</evidence>
<evidence type="ECO:0000256" key="3">
    <source>
        <dbReference type="ARBA" id="ARBA00022692"/>
    </source>
</evidence>
<dbReference type="EMBL" id="BAABBR010000001">
    <property type="protein sequence ID" value="GAA4029989.1"/>
    <property type="molecule type" value="Genomic_DNA"/>
</dbReference>
<evidence type="ECO:0000313" key="9">
    <source>
        <dbReference type="Proteomes" id="UP001424459"/>
    </source>
</evidence>
<comment type="subcellular location">
    <subcellularLocation>
        <location evidence="1">Cell membrane</location>
        <topology evidence="1">Multi-pass membrane protein</topology>
    </subcellularLocation>
</comment>
<keyword evidence="4 6" id="KW-1133">Transmembrane helix</keyword>
<dbReference type="PANTHER" id="PTHR35007">
    <property type="entry name" value="INTEGRAL MEMBRANE PROTEIN-RELATED"/>
    <property type="match status" value="1"/>
</dbReference>
<keyword evidence="5 6" id="KW-0472">Membrane</keyword>